<comment type="function">
    <text evidence="14">Catalyzes the dephosphorylation of undecaprenyl diphosphate (UPP). Confers resistance to bacitracin.</text>
</comment>
<keyword evidence="5 14" id="KW-1003">Cell membrane</keyword>
<dbReference type="KEGG" id="bpdz:BBN53_15640"/>
<keyword evidence="7 14" id="KW-0378">Hydrolase</keyword>
<evidence type="ECO:0000256" key="5">
    <source>
        <dbReference type="ARBA" id="ARBA00022475"/>
    </source>
</evidence>
<evidence type="ECO:0000256" key="6">
    <source>
        <dbReference type="ARBA" id="ARBA00022692"/>
    </source>
</evidence>
<name>A0A0J6BSX3_9BORD</name>
<evidence type="ECO:0000256" key="1">
    <source>
        <dbReference type="ARBA" id="ARBA00004651"/>
    </source>
</evidence>
<dbReference type="Pfam" id="PF02673">
    <property type="entry name" value="BacA"/>
    <property type="match status" value="1"/>
</dbReference>
<accession>A0A0J6BSX3</accession>
<evidence type="ECO:0000313" key="18">
    <source>
        <dbReference type="Proteomes" id="UP000092950"/>
    </source>
</evidence>
<comment type="miscellaneous">
    <text evidence="14">Bacitracin is thought to be involved in the inhibition of peptidoglycan synthesis by sequestering undecaprenyl diphosphate, thereby reducing the pool of lipid carrier available.</text>
</comment>
<evidence type="ECO:0000256" key="8">
    <source>
        <dbReference type="ARBA" id="ARBA00022989"/>
    </source>
</evidence>
<evidence type="ECO:0000313" key="16">
    <source>
        <dbReference type="EMBL" id="CUI98144.1"/>
    </source>
</evidence>
<dbReference type="GO" id="GO:0009252">
    <property type="term" value="P:peptidoglycan biosynthetic process"/>
    <property type="evidence" value="ECO:0007669"/>
    <property type="project" value="UniProtKB-KW"/>
</dbReference>
<accession>A0A0M7GQI6</accession>
<feature type="transmembrane region" description="Helical" evidence="14">
    <location>
        <begin position="7"/>
        <end position="28"/>
    </location>
</feature>
<comment type="similarity">
    <text evidence="2 14">Belongs to the UppP family.</text>
</comment>
<evidence type="ECO:0000256" key="3">
    <source>
        <dbReference type="ARBA" id="ARBA00012374"/>
    </source>
</evidence>
<keyword evidence="14" id="KW-0133">Cell shape</keyword>
<dbReference type="PANTHER" id="PTHR30622:SF3">
    <property type="entry name" value="UNDECAPRENYL-DIPHOSPHATASE"/>
    <property type="match status" value="1"/>
</dbReference>
<dbReference type="PANTHER" id="PTHR30622">
    <property type="entry name" value="UNDECAPRENYL-DIPHOSPHATASE"/>
    <property type="match status" value="1"/>
</dbReference>
<dbReference type="GO" id="GO:0050380">
    <property type="term" value="F:undecaprenyl-diphosphatase activity"/>
    <property type="evidence" value="ECO:0007669"/>
    <property type="project" value="UniProtKB-UniRule"/>
</dbReference>
<dbReference type="NCBIfam" id="NF001390">
    <property type="entry name" value="PRK00281.1-4"/>
    <property type="match status" value="1"/>
</dbReference>
<keyword evidence="14" id="KW-0961">Cell wall biogenesis/degradation</keyword>
<evidence type="ECO:0000256" key="9">
    <source>
        <dbReference type="ARBA" id="ARBA00023136"/>
    </source>
</evidence>
<evidence type="ECO:0000256" key="14">
    <source>
        <dbReference type="HAMAP-Rule" id="MF_01006"/>
    </source>
</evidence>
<dbReference type="EMBL" id="CYTV01000009">
    <property type="protein sequence ID" value="CUI98144.1"/>
    <property type="molecule type" value="Genomic_DNA"/>
</dbReference>
<keyword evidence="6 14" id="KW-0812">Transmembrane</keyword>
<keyword evidence="14" id="KW-0573">Peptidoglycan synthesis</keyword>
<feature type="transmembrane region" description="Helical" evidence="14">
    <location>
        <begin position="270"/>
        <end position="286"/>
    </location>
</feature>
<evidence type="ECO:0000313" key="15">
    <source>
        <dbReference type="EMBL" id="ANY17181.1"/>
    </source>
</evidence>
<gene>
    <name evidence="14 16" type="primary">uppP</name>
    <name evidence="15" type="ORF">BBN53_15640</name>
    <name evidence="16" type="ORF">ERS370011_03174</name>
</gene>
<reference evidence="15 18" key="2">
    <citation type="submission" date="2016-07" db="EMBL/GenBank/DDBJ databases">
        <title>Complete genome sequences of Bordetella pseudohinzii.</title>
        <authorList>
            <person name="Spilker T."/>
            <person name="Darrah R."/>
            <person name="LiPuma J.J."/>
        </authorList>
    </citation>
    <scope>NUCLEOTIDE SEQUENCE [LARGE SCALE GENOMIC DNA]</scope>
    <source>
        <strain evidence="15 18">HI4681</strain>
    </source>
</reference>
<keyword evidence="9 14" id="KW-0472">Membrane</keyword>
<feature type="transmembrane region" description="Helical" evidence="14">
    <location>
        <begin position="86"/>
        <end position="105"/>
    </location>
</feature>
<dbReference type="HAMAP" id="MF_01006">
    <property type="entry name" value="Undec_diphosphatase"/>
    <property type="match status" value="1"/>
</dbReference>
<evidence type="ECO:0000256" key="2">
    <source>
        <dbReference type="ARBA" id="ARBA00010621"/>
    </source>
</evidence>
<organism evidence="16 17">
    <name type="scientific">Bordetella pseudohinzii</name>
    <dbReference type="NCBI Taxonomy" id="1331258"/>
    <lineage>
        <taxon>Bacteria</taxon>
        <taxon>Pseudomonadati</taxon>
        <taxon>Pseudomonadota</taxon>
        <taxon>Betaproteobacteria</taxon>
        <taxon>Burkholderiales</taxon>
        <taxon>Alcaligenaceae</taxon>
        <taxon>Bordetella</taxon>
    </lineage>
</organism>
<keyword evidence="8 14" id="KW-1133">Transmembrane helix</keyword>
<feature type="transmembrane region" description="Helical" evidence="14">
    <location>
        <begin position="237"/>
        <end position="258"/>
    </location>
</feature>
<dbReference type="Proteomes" id="UP000053096">
    <property type="component" value="Unassembled WGS sequence"/>
</dbReference>
<evidence type="ECO:0000256" key="10">
    <source>
        <dbReference type="ARBA" id="ARBA00023251"/>
    </source>
</evidence>
<protein>
    <recommendedName>
        <fullName evidence="4 14">Undecaprenyl-diphosphatase</fullName>
        <ecNumber evidence="3 14">3.6.1.27</ecNumber>
    </recommendedName>
    <alternativeName>
        <fullName evidence="12 14">Bacitracin resistance protein</fullName>
    </alternativeName>
    <alternativeName>
        <fullName evidence="11 14">Undecaprenyl pyrophosphate phosphatase</fullName>
    </alternativeName>
</protein>
<dbReference type="GO" id="GO:0046677">
    <property type="term" value="P:response to antibiotic"/>
    <property type="evidence" value="ECO:0007669"/>
    <property type="project" value="UniProtKB-UniRule"/>
</dbReference>
<feature type="transmembrane region" description="Helical" evidence="14">
    <location>
        <begin position="207"/>
        <end position="225"/>
    </location>
</feature>
<dbReference type="NCBIfam" id="NF001389">
    <property type="entry name" value="PRK00281.1-2"/>
    <property type="match status" value="1"/>
</dbReference>
<dbReference type="AlphaFoldDB" id="A0A0J6BSX3"/>
<dbReference type="EC" id="3.6.1.27" evidence="3 14"/>
<dbReference type="RefSeq" id="WP_043214325.1">
    <property type="nucleotide sequence ID" value="NZ_CAJGUP010000009.1"/>
</dbReference>
<evidence type="ECO:0000256" key="12">
    <source>
        <dbReference type="ARBA" id="ARBA00032932"/>
    </source>
</evidence>
<dbReference type="OrthoDB" id="9808289at2"/>
<dbReference type="Proteomes" id="UP000092950">
    <property type="component" value="Chromosome"/>
</dbReference>
<dbReference type="GO" id="GO:0071555">
    <property type="term" value="P:cell wall organization"/>
    <property type="evidence" value="ECO:0007669"/>
    <property type="project" value="UniProtKB-KW"/>
</dbReference>
<dbReference type="GO" id="GO:0005886">
    <property type="term" value="C:plasma membrane"/>
    <property type="evidence" value="ECO:0007669"/>
    <property type="project" value="UniProtKB-SubCell"/>
</dbReference>
<proteinExistence type="inferred from homology"/>
<feature type="transmembrane region" description="Helical" evidence="14">
    <location>
        <begin position="111"/>
        <end position="132"/>
    </location>
</feature>
<reference evidence="16 17" key="1">
    <citation type="submission" date="2015-09" db="EMBL/GenBank/DDBJ databases">
        <authorList>
            <person name="Jackson K.R."/>
            <person name="Lunt B.L."/>
            <person name="Fisher J.N.B."/>
            <person name="Gardner A.V."/>
            <person name="Bailey M.E."/>
            <person name="Deus L.M."/>
            <person name="Earl A.S."/>
            <person name="Gibby P.D."/>
            <person name="Hartmann K.A."/>
            <person name="Liu J.E."/>
            <person name="Manci A.M."/>
            <person name="Nielsen D.A."/>
            <person name="Solomon M.B."/>
            <person name="Breakwell D.P."/>
            <person name="Burnett S.H."/>
            <person name="Grose J.H."/>
        </authorList>
    </citation>
    <scope>NUCLEOTIDE SEQUENCE [LARGE SCALE GENOMIC DNA]</scope>
    <source>
        <strain evidence="16 17">2789STDY5608636</strain>
    </source>
</reference>
<comment type="catalytic activity">
    <reaction evidence="13 14">
        <text>di-trans,octa-cis-undecaprenyl diphosphate + H2O = di-trans,octa-cis-undecaprenyl phosphate + phosphate + H(+)</text>
        <dbReference type="Rhea" id="RHEA:28094"/>
        <dbReference type="ChEBI" id="CHEBI:15377"/>
        <dbReference type="ChEBI" id="CHEBI:15378"/>
        <dbReference type="ChEBI" id="CHEBI:43474"/>
        <dbReference type="ChEBI" id="CHEBI:58405"/>
        <dbReference type="ChEBI" id="CHEBI:60392"/>
        <dbReference type="EC" id="3.6.1.27"/>
    </reaction>
</comment>
<sequence length="287" mass="31401">MTDSTLYLLKAFFLGIIEGLTEFIPVSSTGHLILFGDWIQFESSSGKVFEVVIQLGSILAVMWIFRARLWQLIRGTLAGERQELMFTRNLLLAFLPAAVIGAVFIKVIKQTFYHPGVVAVTLVLGGLIMLWVERRAPHTPGDAPGASDDTASDERATARRLEDISWKQALGVGVAQCLAMIPGTSRSGATIIGGMIAGIQRKTATEFSFFLAMPTMLGAAVYDMYRNLDVLTQHDLSGIAVGFVAAFLSALVVVRAVLRFVANHTYRGFAWYRIALGLVVAVWLFAR</sequence>
<dbReference type="EMBL" id="CP016440">
    <property type="protein sequence ID" value="ANY17181.1"/>
    <property type="molecule type" value="Genomic_DNA"/>
</dbReference>
<dbReference type="InterPro" id="IPR003824">
    <property type="entry name" value="UppP"/>
</dbReference>
<dbReference type="GO" id="GO:0008360">
    <property type="term" value="P:regulation of cell shape"/>
    <property type="evidence" value="ECO:0007669"/>
    <property type="project" value="UniProtKB-KW"/>
</dbReference>
<evidence type="ECO:0000256" key="11">
    <source>
        <dbReference type="ARBA" id="ARBA00032707"/>
    </source>
</evidence>
<evidence type="ECO:0000256" key="13">
    <source>
        <dbReference type="ARBA" id="ARBA00047594"/>
    </source>
</evidence>
<comment type="subcellular location">
    <subcellularLocation>
        <location evidence="1 14">Cell membrane</location>
        <topology evidence="1 14">Multi-pass membrane protein</topology>
    </subcellularLocation>
</comment>
<keyword evidence="10 14" id="KW-0046">Antibiotic resistance</keyword>
<evidence type="ECO:0000256" key="7">
    <source>
        <dbReference type="ARBA" id="ARBA00022801"/>
    </source>
</evidence>
<feature type="transmembrane region" description="Helical" evidence="14">
    <location>
        <begin position="48"/>
        <end position="65"/>
    </location>
</feature>
<evidence type="ECO:0000313" key="17">
    <source>
        <dbReference type="Proteomes" id="UP000053096"/>
    </source>
</evidence>
<evidence type="ECO:0000256" key="4">
    <source>
        <dbReference type="ARBA" id="ARBA00021581"/>
    </source>
</evidence>
<keyword evidence="18" id="KW-1185">Reference proteome</keyword>